<gene>
    <name evidence="9" type="ORF">A2W13_00705</name>
</gene>
<feature type="transmembrane region" description="Helical" evidence="7">
    <location>
        <begin position="21"/>
        <end position="40"/>
    </location>
</feature>
<keyword evidence="5 7" id="KW-1133">Transmembrane helix</keyword>
<feature type="transmembrane region" description="Helical" evidence="7">
    <location>
        <begin position="320"/>
        <end position="345"/>
    </location>
</feature>
<keyword evidence="2" id="KW-0813">Transport</keyword>
<evidence type="ECO:0000256" key="4">
    <source>
        <dbReference type="ARBA" id="ARBA00022692"/>
    </source>
</evidence>
<dbReference type="PANTHER" id="PTHR43266:SF2">
    <property type="entry name" value="MAJOR FACILITATOR SUPERFAMILY (MFS) PROFILE DOMAIN-CONTAINING PROTEIN"/>
    <property type="match status" value="1"/>
</dbReference>
<proteinExistence type="predicted"/>
<evidence type="ECO:0000259" key="8">
    <source>
        <dbReference type="PROSITE" id="PS50850"/>
    </source>
</evidence>
<feature type="transmembrane region" description="Helical" evidence="7">
    <location>
        <begin position="257"/>
        <end position="277"/>
    </location>
</feature>
<dbReference type="GO" id="GO:0022857">
    <property type="term" value="F:transmembrane transporter activity"/>
    <property type="evidence" value="ECO:0007669"/>
    <property type="project" value="InterPro"/>
</dbReference>
<feature type="transmembrane region" description="Helical" evidence="7">
    <location>
        <begin position="357"/>
        <end position="377"/>
    </location>
</feature>
<feature type="transmembrane region" description="Helical" evidence="7">
    <location>
        <begin position="383"/>
        <end position="402"/>
    </location>
</feature>
<evidence type="ECO:0000256" key="7">
    <source>
        <dbReference type="SAM" id="Phobius"/>
    </source>
</evidence>
<dbReference type="Proteomes" id="UP000178533">
    <property type="component" value="Unassembled WGS sequence"/>
</dbReference>
<dbReference type="InterPro" id="IPR036259">
    <property type="entry name" value="MFS_trans_sf"/>
</dbReference>
<dbReference type="InterPro" id="IPR020846">
    <property type="entry name" value="MFS_dom"/>
</dbReference>
<evidence type="ECO:0000256" key="6">
    <source>
        <dbReference type="ARBA" id="ARBA00023136"/>
    </source>
</evidence>
<comment type="caution">
    <text evidence="9">The sequence shown here is derived from an EMBL/GenBank/DDBJ whole genome shotgun (WGS) entry which is preliminary data.</text>
</comment>
<dbReference type="InterPro" id="IPR011701">
    <property type="entry name" value="MFS"/>
</dbReference>
<feature type="transmembrane region" description="Helical" evidence="7">
    <location>
        <begin position="224"/>
        <end position="245"/>
    </location>
</feature>
<dbReference type="Pfam" id="PF07690">
    <property type="entry name" value="MFS_1"/>
    <property type="match status" value="1"/>
</dbReference>
<dbReference type="SUPFAM" id="SSF103473">
    <property type="entry name" value="MFS general substrate transporter"/>
    <property type="match status" value="1"/>
</dbReference>
<feature type="transmembrane region" description="Helical" evidence="7">
    <location>
        <begin position="102"/>
        <end position="119"/>
    </location>
</feature>
<dbReference type="STRING" id="1802481.A2W13_00705"/>
<feature type="transmembrane region" description="Helical" evidence="7">
    <location>
        <begin position="78"/>
        <end position="96"/>
    </location>
</feature>
<reference evidence="9 10" key="1">
    <citation type="journal article" date="2016" name="Nat. Commun.">
        <title>Thousands of microbial genomes shed light on interconnected biogeochemical processes in an aquifer system.</title>
        <authorList>
            <person name="Anantharaman K."/>
            <person name="Brown C.T."/>
            <person name="Hug L.A."/>
            <person name="Sharon I."/>
            <person name="Castelle C.J."/>
            <person name="Probst A.J."/>
            <person name="Thomas B.C."/>
            <person name="Singh A."/>
            <person name="Wilkins M.J."/>
            <person name="Karaoz U."/>
            <person name="Brodie E.L."/>
            <person name="Williams K.H."/>
            <person name="Hubbard S.S."/>
            <person name="Banfield J.F."/>
        </authorList>
    </citation>
    <scope>NUCLEOTIDE SEQUENCE [LARGE SCALE GENOMIC DNA]</scope>
</reference>
<dbReference type="PANTHER" id="PTHR43266">
    <property type="entry name" value="MACROLIDE-EFFLUX PROTEIN"/>
    <property type="match status" value="1"/>
</dbReference>
<evidence type="ECO:0000256" key="3">
    <source>
        <dbReference type="ARBA" id="ARBA00022475"/>
    </source>
</evidence>
<dbReference type="Gene3D" id="1.20.1250.20">
    <property type="entry name" value="MFS general substrate transporter like domains"/>
    <property type="match status" value="1"/>
</dbReference>
<protein>
    <recommendedName>
        <fullName evidence="8">Major facilitator superfamily (MFS) profile domain-containing protein</fullName>
    </recommendedName>
</protein>
<keyword evidence="3" id="KW-1003">Cell membrane</keyword>
<feature type="transmembrane region" description="Helical" evidence="7">
    <location>
        <begin position="140"/>
        <end position="163"/>
    </location>
</feature>
<dbReference type="AlphaFoldDB" id="A0A1F7XAX4"/>
<dbReference type="EMBL" id="MGFT01000004">
    <property type="protein sequence ID" value="OGM12161.1"/>
    <property type="molecule type" value="Genomic_DNA"/>
</dbReference>
<keyword evidence="4 7" id="KW-0812">Transmembrane</keyword>
<feature type="transmembrane region" description="Helical" evidence="7">
    <location>
        <begin position="297"/>
        <end position="314"/>
    </location>
</feature>
<evidence type="ECO:0000256" key="5">
    <source>
        <dbReference type="ARBA" id="ARBA00022989"/>
    </source>
</evidence>
<name>A0A1F7XAX4_9BACT</name>
<evidence type="ECO:0000313" key="10">
    <source>
        <dbReference type="Proteomes" id="UP000178533"/>
    </source>
</evidence>
<evidence type="ECO:0000256" key="2">
    <source>
        <dbReference type="ARBA" id="ARBA00022448"/>
    </source>
</evidence>
<keyword evidence="6 7" id="KW-0472">Membrane</keyword>
<feature type="transmembrane region" description="Helical" evidence="7">
    <location>
        <begin position="169"/>
        <end position="188"/>
    </location>
</feature>
<evidence type="ECO:0000313" key="9">
    <source>
        <dbReference type="EMBL" id="OGM12161.1"/>
    </source>
</evidence>
<evidence type="ECO:0000256" key="1">
    <source>
        <dbReference type="ARBA" id="ARBA00004651"/>
    </source>
</evidence>
<feature type="domain" description="Major facilitator superfamily (MFS) profile" evidence="8">
    <location>
        <begin position="12"/>
        <end position="410"/>
    </location>
</feature>
<dbReference type="PROSITE" id="PS50850">
    <property type="entry name" value="MFS"/>
    <property type="match status" value="1"/>
</dbReference>
<dbReference type="GO" id="GO:0005886">
    <property type="term" value="C:plasma membrane"/>
    <property type="evidence" value="ECO:0007669"/>
    <property type="project" value="UniProtKB-SubCell"/>
</dbReference>
<organism evidence="9 10">
    <name type="scientific">Candidatus Woesebacteria bacterium RBG_16_36_11</name>
    <dbReference type="NCBI Taxonomy" id="1802481"/>
    <lineage>
        <taxon>Bacteria</taxon>
        <taxon>Candidatus Woeseibacteriota</taxon>
    </lineage>
</organism>
<feature type="transmembrane region" description="Helical" evidence="7">
    <location>
        <begin position="46"/>
        <end position="66"/>
    </location>
</feature>
<dbReference type="CDD" id="cd06173">
    <property type="entry name" value="MFS_MefA_like"/>
    <property type="match status" value="1"/>
</dbReference>
<sequence length="422" mass="47322">MQDFKVIIKNKNFLYLWSSQILSQLSINVMNFLLLIKLFSETGSTIATSLLWVAWAVPAIVIGPFAAASVDIVERRKILIISNILQALTILFYVFVHQIRFFIIYGVVLIYSFLNQFYVPAESASLPSLVKEKDLPHANGLFLLTQQTAVIVGFGIAGILNTVLGFKTSIFLCSFALFLAFISVLFLPRLEVEQIKSKNYEESFFKFFRRIVEGYTFIKDNKNILMPFILLMILQICLAIITVNFPAVASEIFRININSAGLVLAVPAGIGAAISALTIPKLMKTKYRKKEIIEKSILLIIFAAILLIFLVPILEGFIRTIVGILVIMAFGFAFIGILIPAQTYLQEKTPGGLRGRVFGNFWFLTTIATLVPVVFSGTIVELFGIKLLLFLFSMVFLGILIFSKKLGQKYLENGFYLNNENV</sequence>
<accession>A0A1F7XAX4</accession>
<comment type="subcellular location">
    <subcellularLocation>
        <location evidence="1">Cell membrane</location>
        <topology evidence="1">Multi-pass membrane protein</topology>
    </subcellularLocation>
</comment>